<dbReference type="PANTHER" id="PTHR45988">
    <property type="entry name" value="C2H2 TYPE ZINC FINGER TRANSCRIPTION FACTOR FAMILY-RELATED"/>
    <property type="match status" value="1"/>
</dbReference>
<dbReference type="SMART" id="SM00355">
    <property type="entry name" value="ZnF_C2H2"/>
    <property type="match status" value="2"/>
</dbReference>
<dbReference type="EMBL" id="LFYR01002091">
    <property type="protein sequence ID" value="KMZ57348.1"/>
    <property type="molecule type" value="Genomic_DNA"/>
</dbReference>
<evidence type="ECO:0000256" key="2">
    <source>
        <dbReference type="ARBA" id="ARBA00022737"/>
    </source>
</evidence>
<dbReference type="OMA" id="RAHECTI"/>
<evidence type="ECO:0000313" key="11">
    <source>
        <dbReference type="Proteomes" id="UP000036987"/>
    </source>
</evidence>
<dbReference type="Pfam" id="PF13912">
    <property type="entry name" value="zf-C2H2_6"/>
    <property type="match status" value="2"/>
</dbReference>
<feature type="compositionally biased region" description="Low complexity" evidence="8">
    <location>
        <begin position="136"/>
        <end position="153"/>
    </location>
</feature>
<feature type="region of interest" description="Disordered" evidence="8">
    <location>
        <begin position="133"/>
        <end position="153"/>
    </location>
</feature>
<evidence type="ECO:0000256" key="3">
    <source>
        <dbReference type="ARBA" id="ARBA00022771"/>
    </source>
</evidence>
<sequence length="204" mass="22673">MTNTKWVGIRKRSRKMTTAEEEYLALCLIMLREKNGTTVDELFANQARPIRALPLPNTLSYKCSICNKAFGSYQALGGHKSSHRKPTPRNETVKPTSLSSTSTSRSLDKHQCSICFKTFPSGQALGGHKRCHYDGSSESNNNNSTVTSSVGTSSSHHHEFDLNLLPLPEFAFDTPLATKWGCPIEDDEVQSPLPLKKTHLFLPH</sequence>
<proteinExistence type="predicted"/>
<dbReference type="InterPro" id="IPR036236">
    <property type="entry name" value="Znf_C2H2_sf"/>
</dbReference>
<dbReference type="STRING" id="29655.A0A0K9NL54"/>
<evidence type="ECO:0000313" key="10">
    <source>
        <dbReference type="EMBL" id="KMZ57348.1"/>
    </source>
</evidence>
<evidence type="ECO:0000256" key="7">
    <source>
        <dbReference type="PROSITE-ProRule" id="PRU00042"/>
    </source>
</evidence>
<accession>A0A0K9NL54</accession>
<dbReference type="InterPro" id="IPR013087">
    <property type="entry name" value="Znf_C2H2_type"/>
</dbReference>
<comment type="caution">
    <text evidence="10">The sequence shown here is derived from an EMBL/GenBank/DDBJ whole genome shotgun (WGS) entry which is preliminary data.</text>
</comment>
<evidence type="ECO:0000256" key="1">
    <source>
        <dbReference type="ARBA" id="ARBA00022723"/>
    </source>
</evidence>
<dbReference type="PANTHER" id="PTHR45988:SF90">
    <property type="entry name" value="ZINC FINGER PROTEIN ZAT10-LIKE"/>
    <property type="match status" value="1"/>
</dbReference>
<evidence type="ECO:0000256" key="5">
    <source>
        <dbReference type="ARBA" id="ARBA00023015"/>
    </source>
</evidence>
<dbReference type="Proteomes" id="UP000036987">
    <property type="component" value="Unassembled WGS sequence"/>
</dbReference>
<evidence type="ECO:0000256" key="4">
    <source>
        <dbReference type="ARBA" id="ARBA00022833"/>
    </source>
</evidence>
<keyword evidence="3 7" id="KW-0863">Zinc-finger</keyword>
<keyword evidence="5" id="KW-0805">Transcription regulation</keyword>
<keyword evidence="11" id="KW-1185">Reference proteome</keyword>
<reference evidence="11" key="1">
    <citation type="journal article" date="2016" name="Nature">
        <title>The genome of the seagrass Zostera marina reveals angiosperm adaptation to the sea.</title>
        <authorList>
            <person name="Olsen J.L."/>
            <person name="Rouze P."/>
            <person name="Verhelst B."/>
            <person name="Lin Y.-C."/>
            <person name="Bayer T."/>
            <person name="Collen J."/>
            <person name="Dattolo E."/>
            <person name="De Paoli E."/>
            <person name="Dittami S."/>
            <person name="Maumus F."/>
            <person name="Michel G."/>
            <person name="Kersting A."/>
            <person name="Lauritano C."/>
            <person name="Lohaus R."/>
            <person name="Toepel M."/>
            <person name="Tonon T."/>
            <person name="Vanneste K."/>
            <person name="Amirebrahimi M."/>
            <person name="Brakel J."/>
            <person name="Bostroem C."/>
            <person name="Chovatia M."/>
            <person name="Grimwood J."/>
            <person name="Jenkins J.W."/>
            <person name="Jueterbock A."/>
            <person name="Mraz A."/>
            <person name="Stam W.T."/>
            <person name="Tice H."/>
            <person name="Bornberg-Bauer E."/>
            <person name="Green P.J."/>
            <person name="Pearson G.A."/>
            <person name="Procaccini G."/>
            <person name="Duarte C.M."/>
            <person name="Schmutz J."/>
            <person name="Reusch T.B.H."/>
            <person name="Van de Peer Y."/>
        </authorList>
    </citation>
    <scope>NUCLEOTIDE SEQUENCE [LARGE SCALE GENOMIC DNA]</scope>
    <source>
        <strain evidence="11">cv. Finnish</strain>
    </source>
</reference>
<evidence type="ECO:0000256" key="6">
    <source>
        <dbReference type="ARBA" id="ARBA00023163"/>
    </source>
</evidence>
<dbReference type="GO" id="GO:0003700">
    <property type="term" value="F:DNA-binding transcription factor activity"/>
    <property type="evidence" value="ECO:0000318"/>
    <property type="project" value="GO_Central"/>
</dbReference>
<dbReference type="GO" id="GO:0000976">
    <property type="term" value="F:transcription cis-regulatory region binding"/>
    <property type="evidence" value="ECO:0000318"/>
    <property type="project" value="GO_Central"/>
</dbReference>
<evidence type="ECO:0000256" key="8">
    <source>
        <dbReference type="SAM" id="MobiDB-lite"/>
    </source>
</evidence>
<dbReference type="PROSITE" id="PS00028">
    <property type="entry name" value="ZINC_FINGER_C2H2_1"/>
    <property type="match status" value="2"/>
</dbReference>
<evidence type="ECO:0000259" key="9">
    <source>
        <dbReference type="PROSITE" id="PS50157"/>
    </source>
</evidence>
<dbReference type="InterPro" id="IPR044653">
    <property type="entry name" value="AZF1/2/3-like"/>
</dbReference>
<keyword evidence="2" id="KW-0677">Repeat</keyword>
<keyword evidence="1" id="KW-0479">Metal-binding</keyword>
<dbReference type="SUPFAM" id="SSF57667">
    <property type="entry name" value="beta-beta-alpha zinc fingers"/>
    <property type="match status" value="1"/>
</dbReference>
<organism evidence="10 11">
    <name type="scientific">Zostera marina</name>
    <name type="common">Eelgrass</name>
    <dbReference type="NCBI Taxonomy" id="29655"/>
    <lineage>
        <taxon>Eukaryota</taxon>
        <taxon>Viridiplantae</taxon>
        <taxon>Streptophyta</taxon>
        <taxon>Embryophyta</taxon>
        <taxon>Tracheophyta</taxon>
        <taxon>Spermatophyta</taxon>
        <taxon>Magnoliopsida</taxon>
        <taxon>Liliopsida</taxon>
        <taxon>Zosteraceae</taxon>
        <taxon>Zostera</taxon>
    </lineage>
</organism>
<dbReference type="GO" id="GO:0008270">
    <property type="term" value="F:zinc ion binding"/>
    <property type="evidence" value="ECO:0007669"/>
    <property type="project" value="UniProtKB-KW"/>
</dbReference>
<name>A0A0K9NL54_ZOSMR</name>
<dbReference type="GO" id="GO:0006355">
    <property type="term" value="P:regulation of DNA-templated transcription"/>
    <property type="evidence" value="ECO:0000318"/>
    <property type="project" value="GO_Central"/>
</dbReference>
<protein>
    <submittedName>
        <fullName evidence="10">Zinc-finger protein</fullName>
    </submittedName>
</protein>
<dbReference type="AlphaFoldDB" id="A0A0K9NL54"/>
<feature type="region of interest" description="Disordered" evidence="8">
    <location>
        <begin position="77"/>
        <end position="104"/>
    </location>
</feature>
<keyword evidence="4" id="KW-0862">Zinc</keyword>
<keyword evidence="6" id="KW-0804">Transcription</keyword>
<feature type="domain" description="C2H2-type" evidence="9">
    <location>
        <begin position="110"/>
        <end position="137"/>
    </location>
</feature>
<dbReference type="Gene3D" id="3.30.160.60">
    <property type="entry name" value="Classic Zinc Finger"/>
    <property type="match status" value="1"/>
</dbReference>
<gene>
    <name evidence="10" type="ORF">ZOSMA_87G00950</name>
</gene>
<dbReference type="PROSITE" id="PS50157">
    <property type="entry name" value="ZINC_FINGER_C2H2_2"/>
    <property type="match status" value="2"/>
</dbReference>
<dbReference type="OrthoDB" id="40579at2759"/>
<feature type="domain" description="C2H2-type" evidence="9">
    <location>
        <begin position="61"/>
        <end position="88"/>
    </location>
</feature>
<dbReference type="GO" id="GO:0005634">
    <property type="term" value="C:nucleus"/>
    <property type="evidence" value="ECO:0000318"/>
    <property type="project" value="GO_Central"/>
</dbReference>